<dbReference type="STRING" id="411463.EUBVEN_01854"/>
<accession>A5Z815</accession>
<protein>
    <submittedName>
        <fullName evidence="1">Uncharacterized protein</fullName>
    </submittedName>
</protein>
<organism evidence="1 2">
    <name type="scientific">Eubacterium ventriosum ATCC 27560</name>
    <dbReference type="NCBI Taxonomy" id="411463"/>
    <lineage>
        <taxon>Bacteria</taxon>
        <taxon>Bacillati</taxon>
        <taxon>Bacillota</taxon>
        <taxon>Clostridia</taxon>
        <taxon>Eubacteriales</taxon>
        <taxon>Eubacteriaceae</taxon>
        <taxon>Eubacterium</taxon>
    </lineage>
</organism>
<evidence type="ECO:0000313" key="2">
    <source>
        <dbReference type="Proteomes" id="UP000006000"/>
    </source>
</evidence>
<name>A5Z815_9FIRM</name>
<dbReference type="Proteomes" id="UP000006000">
    <property type="component" value="Unassembled WGS sequence"/>
</dbReference>
<dbReference type="EMBL" id="AAVL02000035">
    <property type="protein sequence ID" value="EDM51071.1"/>
    <property type="molecule type" value="Genomic_DNA"/>
</dbReference>
<comment type="caution">
    <text evidence="1">The sequence shown here is derived from an EMBL/GenBank/DDBJ whole genome shotgun (WGS) entry which is preliminary data.</text>
</comment>
<dbReference type="AlphaFoldDB" id="A5Z815"/>
<gene>
    <name evidence="1" type="ORF">EUBVEN_01854</name>
</gene>
<dbReference type="HOGENOM" id="CLU_3007553_0_0_9"/>
<proteinExistence type="predicted"/>
<sequence>MPACISPAIAIATYSIGLLSNNLCSFASDCSVVLRAASTSSHFIRNIFPSVNHTST</sequence>
<evidence type="ECO:0000313" key="1">
    <source>
        <dbReference type="EMBL" id="EDM51071.1"/>
    </source>
</evidence>
<reference evidence="1 2" key="2">
    <citation type="submission" date="2007-04" db="EMBL/GenBank/DDBJ databases">
        <title>Draft genome sequence of Eubacterium ventriosum (ATCC 27560).</title>
        <authorList>
            <person name="Sudarsanam P."/>
            <person name="Ley R."/>
            <person name="Guruge J."/>
            <person name="Turnbaugh P.J."/>
            <person name="Mahowald M."/>
            <person name="Liep D."/>
            <person name="Gordon J."/>
        </authorList>
    </citation>
    <scope>NUCLEOTIDE SEQUENCE [LARGE SCALE GENOMIC DNA]</scope>
    <source>
        <strain evidence="1 2">ATCC 27560</strain>
    </source>
</reference>
<reference evidence="1 2" key="1">
    <citation type="submission" date="2007-03" db="EMBL/GenBank/DDBJ databases">
        <authorList>
            <person name="Fulton L."/>
            <person name="Clifton S."/>
            <person name="Fulton B."/>
            <person name="Xu J."/>
            <person name="Minx P."/>
            <person name="Pepin K.H."/>
            <person name="Johnson M."/>
            <person name="Thiruvilangam P."/>
            <person name="Bhonagiri V."/>
            <person name="Nash W.E."/>
            <person name="Mardis E.R."/>
            <person name="Wilson R.K."/>
        </authorList>
    </citation>
    <scope>NUCLEOTIDE SEQUENCE [LARGE SCALE GENOMIC DNA]</scope>
    <source>
        <strain evidence="1 2">ATCC 27560</strain>
    </source>
</reference>